<keyword evidence="3" id="KW-1185">Reference proteome</keyword>
<feature type="compositionally biased region" description="Low complexity" evidence="1">
    <location>
        <begin position="104"/>
        <end position="115"/>
    </location>
</feature>
<protein>
    <submittedName>
        <fullName evidence="2">Uncharacterized protein</fullName>
    </submittedName>
</protein>
<reference evidence="2" key="2">
    <citation type="submission" date="2023-02" db="EMBL/GenBank/DDBJ databases">
        <title>'Rhodoalgimonas zhirmunskyi' gen. nov., isolated from a red alga.</title>
        <authorList>
            <person name="Nedashkovskaya O.I."/>
            <person name="Otstavnykh N.Y."/>
            <person name="Bystritskaya E.P."/>
            <person name="Balabanova L.A."/>
            <person name="Isaeva M.P."/>
        </authorList>
    </citation>
    <scope>NUCLEOTIDE SEQUENCE</scope>
    <source>
        <strain evidence="2">KCTC 52189</strain>
    </source>
</reference>
<dbReference type="RefSeq" id="WP_306734648.1">
    <property type="nucleotide sequence ID" value="NZ_JANHAX010000001.1"/>
</dbReference>
<dbReference type="EMBL" id="JANHAX010000001">
    <property type="protein sequence ID" value="MDQ2089402.1"/>
    <property type="molecule type" value="Genomic_DNA"/>
</dbReference>
<sequence>MMLRAGEEADDEHLDGGQRLEEFLQSVDYDVWYCPDCGHMTIKGYRGWFSGYSTCPQCDYRTLETTSTVLKAATKSSSGRKRVDYDCRNCSYTDSEIRTIPKISDSSSSGSSRSSFGGGSSSGGGASGSW</sequence>
<feature type="region of interest" description="Disordered" evidence="1">
    <location>
        <begin position="101"/>
        <end position="130"/>
    </location>
</feature>
<organism evidence="2 3">
    <name type="scientific">Marimonas arenosa</name>
    <dbReference type="NCBI Taxonomy" id="1795305"/>
    <lineage>
        <taxon>Bacteria</taxon>
        <taxon>Pseudomonadati</taxon>
        <taxon>Pseudomonadota</taxon>
        <taxon>Alphaproteobacteria</taxon>
        <taxon>Rhodobacterales</taxon>
        <taxon>Paracoccaceae</taxon>
        <taxon>Marimonas</taxon>
    </lineage>
</organism>
<gene>
    <name evidence="2" type="ORF">NO357_05750</name>
</gene>
<dbReference type="AlphaFoldDB" id="A0AAE3WCU3"/>
<comment type="caution">
    <text evidence="2">The sequence shown here is derived from an EMBL/GenBank/DDBJ whole genome shotgun (WGS) entry which is preliminary data.</text>
</comment>
<evidence type="ECO:0000313" key="3">
    <source>
        <dbReference type="Proteomes" id="UP001226762"/>
    </source>
</evidence>
<name>A0AAE3WCU3_9RHOB</name>
<accession>A0AAE3WCU3</accession>
<dbReference type="Proteomes" id="UP001226762">
    <property type="component" value="Unassembled WGS sequence"/>
</dbReference>
<evidence type="ECO:0000256" key="1">
    <source>
        <dbReference type="SAM" id="MobiDB-lite"/>
    </source>
</evidence>
<proteinExistence type="predicted"/>
<feature type="compositionally biased region" description="Gly residues" evidence="1">
    <location>
        <begin position="116"/>
        <end position="130"/>
    </location>
</feature>
<reference evidence="2" key="1">
    <citation type="submission" date="2022-07" db="EMBL/GenBank/DDBJ databases">
        <authorList>
            <person name="Otstavnykh N."/>
            <person name="Isaeva M."/>
            <person name="Bystritskaya E."/>
        </authorList>
    </citation>
    <scope>NUCLEOTIDE SEQUENCE</scope>
    <source>
        <strain evidence="2">KCTC 52189</strain>
    </source>
</reference>
<evidence type="ECO:0000313" key="2">
    <source>
        <dbReference type="EMBL" id="MDQ2089402.1"/>
    </source>
</evidence>